<dbReference type="GO" id="GO:0016791">
    <property type="term" value="F:phosphatase activity"/>
    <property type="evidence" value="ECO:0007669"/>
    <property type="project" value="UniProtKB-ARBA"/>
</dbReference>
<dbReference type="SUPFAM" id="SSF52799">
    <property type="entry name" value="(Phosphotyrosine protein) phosphatases II"/>
    <property type="match status" value="1"/>
</dbReference>
<feature type="compositionally biased region" description="Low complexity" evidence="2">
    <location>
        <begin position="133"/>
        <end position="149"/>
    </location>
</feature>
<dbReference type="OrthoDB" id="2017893at2759"/>
<feature type="region of interest" description="Disordered" evidence="2">
    <location>
        <begin position="129"/>
        <end position="149"/>
    </location>
</feature>
<feature type="region of interest" description="Disordered" evidence="2">
    <location>
        <begin position="268"/>
        <end position="305"/>
    </location>
</feature>
<dbReference type="KEGG" id="fcy:FRACYDRAFT_233443"/>
<dbReference type="AlphaFoldDB" id="A0A1E7FYP2"/>
<keyword evidence="1" id="KW-0378">Hydrolase</keyword>
<feature type="domain" description="Swiss Army Knife protein DSP-PTPase phosphatase" evidence="3">
    <location>
        <begin position="347"/>
        <end position="415"/>
    </location>
</feature>
<evidence type="ECO:0000256" key="1">
    <source>
        <dbReference type="ARBA" id="ARBA00022801"/>
    </source>
</evidence>
<evidence type="ECO:0000313" key="5">
    <source>
        <dbReference type="Proteomes" id="UP000095751"/>
    </source>
</evidence>
<organism evidence="4 5">
    <name type="scientific">Fragilariopsis cylindrus CCMP1102</name>
    <dbReference type="NCBI Taxonomy" id="635003"/>
    <lineage>
        <taxon>Eukaryota</taxon>
        <taxon>Sar</taxon>
        <taxon>Stramenopiles</taxon>
        <taxon>Ochrophyta</taxon>
        <taxon>Bacillariophyta</taxon>
        <taxon>Bacillariophyceae</taxon>
        <taxon>Bacillariophycidae</taxon>
        <taxon>Bacillariales</taxon>
        <taxon>Bacillariaceae</taxon>
        <taxon>Fragilariopsis</taxon>
    </lineage>
</organism>
<gene>
    <name evidence="4" type="ORF">FRACYDRAFT_233443</name>
</gene>
<dbReference type="EMBL" id="KV784353">
    <property type="protein sequence ID" value="OEU23271.1"/>
    <property type="molecule type" value="Genomic_DNA"/>
</dbReference>
<evidence type="ECO:0000256" key="2">
    <source>
        <dbReference type="SAM" id="MobiDB-lite"/>
    </source>
</evidence>
<dbReference type="Proteomes" id="UP000095751">
    <property type="component" value="Unassembled WGS sequence"/>
</dbReference>
<accession>A0A1E7FYP2</accession>
<evidence type="ECO:0000313" key="4">
    <source>
        <dbReference type="EMBL" id="OEU23271.1"/>
    </source>
</evidence>
<dbReference type="InterPro" id="IPR029021">
    <property type="entry name" value="Prot-tyrosine_phosphatase-like"/>
</dbReference>
<dbReference type="InParanoid" id="A0A1E7FYP2"/>
<sequence>MRSKITLLMKTTTAVAVGAATSLTTFNNLIADATAFQFQFQSSASSARTTSSTIIRNPGRQQRKLLQQQNQQNYYRYYSTTSITSSLFSSNKFSLFGSVKDGYYDNINNDEIGFDKLLQKATSVRSKWKKTTTSHSSSSSSPSSSSSLSFLLENTGGNNDYKSNLFFSSSYDASEKTTRKNIECDNKKENRKNKSIRGFSNWIIPGKIMVGQYPGTVPEQTTPTIEETREHIRNILIAPSSFNNKNENKNNGNTTTICFVSLQSELPPQDDKETWNRNNGKIYLKNDDDLESTSSSRQQQEWPNPFSHYLPEIESVIISQNNNDDNESDKAVTEKITRPRQPLPLPQVQYIHHPIEDLSVPSNSKDLRLLLWKILNVLDSNHENMVYIHCWGGRGRAGLTACCLLTLLAFADNNNSTITDDDTVVVNDDGGTVNVEMIFDIVQEGYDSRLGSCQMPIGLQRSPQTESQRIFVRKFFEQVSNTQSSKQVSKLRENIRE</sequence>
<dbReference type="Gene3D" id="3.90.190.10">
    <property type="entry name" value="Protein tyrosine phosphatase superfamily"/>
    <property type="match status" value="1"/>
</dbReference>
<name>A0A1E7FYP2_9STRA</name>
<feature type="compositionally biased region" description="Polar residues" evidence="2">
    <location>
        <begin position="292"/>
        <end position="302"/>
    </location>
</feature>
<protein>
    <recommendedName>
        <fullName evidence="3">Swiss Army Knife protein DSP-PTPase phosphatase domain-containing protein</fullName>
    </recommendedName>
</protein>
<dbReference type="Pfam" id="PF22784">
    <property type="entry name" value="PTP-SAK"/>
    <property type="match status" value="1"/>
</dbReference>
<proteinExistence type="predicted"/>
<keyword evidence="5" id="KW-1185">Reference proteome</keyword>
<reference evidence="4 5" key="1">
    <citation type="submission" date="2016-09" db="EMBL/GenBank/DDBJ databases">
        <title>Extensive genetic diversity and differential bi-allelic expression allows diatom success in the polar Southern Ocean.</title>
        <authorList>
            <consortium name="DOE Joint Genome Institute"/>
            <person name="Mock T."/>
            <person name="Otillar R.P."/>
            <person name="Strauss J."/>
            <person name="Dupont C."/>
            <person name="Frickenhaus S."/>
            <person name="Maumus F."/>
            <person name="Mcmullan M."/>
            <person name="Sanges R."/>
            <person name="Schmutz J."/>
            <person name="Toseland A."/>
            <person name="Valas R."/>
            <person name="Veluchamy A."/>
            <person name="Ward B.J."/>
            <person name="Allen A."/>
            <person name="Barry K."/>
            <person name="Falciatore A."/>
            <person name="Ferrante M."/>
            <person name="Fortunato A.E."/>
            <person name="Gloeckner G."/>
            <person name="Gruber A."/>
            <person name="Hipkin R."/>
            <person name="Janech M."/>
            <person name="Kroth P."/>
            <person name="Leese F."/>
            <person name="Lindquist E."/>
            <person name="Lyon B.R."/>
            <person name="Martin J."/>
            <person name="Mayer C."/>
            <person name="Parker M."/>
            <person name="Quesneville H."/>
            <person name="Raymond J."/>
            <person name="Uhlig C."/>
            <person name="Valentin K.U."/>
            <person name="Worden A.Z."/>
            <person name="Armbrust E.V."/>
            <person name="Bowler C."/>
            <person name="Green B."/>
            <person name="Moulton V."/>
            <person name="Van Oosterhout C."/>
            <person name="Grigoriev I."/>
        </authorList>
    </citation>
    <scope>NUCLEOTIDE SEQUENCE [LARGE SCALE GENOMIC DNA]</scope>
    <source>
        <strain evidence="4 5">CCMP1102</strain>
    </source>
</reference>
<evidence type="ECO:0000259" key="3">
    <source>
        <dbReference type="Pfam" id="PF22784"/>
    </source>
</evidence>
<dbReference type="InterPro" id="IPR057023">
    <property type="entry name" value="PTP-SAK"/>
</dbReference>